<evidence type="ECO:0008006" key="4">
    <source>
        <dbReference type="Google" id="ProtNLM"/>
    </source>
</evidence>
<feature type="non-terminal residue" evidence="2">
    <location>
        <position position="1"/>
    </location>
</feature>
<comment type="caution">
    <text evidence="2">The sequence shown here is derived from an EMBL/GenBank/DDBJ whole genome shotgun (WGS) entry which is preliminary data.</text>
</comment>
<accession>A0A699YWF3</accession>
<dbReference type="AlphaFoldDB" id="A0A699YWF3"/>
<organism evidence="2 3">
    <name type="scientific">Haematococcus lacustris</name>
    <name type="common">Green alga</name>
    <name type="synonym">Haematococcus pluvialis</name>
    <dbReference type="NCBI Taxonomy" id="44745"/>
    <lineage>
        <taxon>Eukaryota</taxon>
        <taxon>Viridiplantae</taxon>
        <taxon>Chlorophyta</taxon>
        <taxon>core chlorophytes</taxon>
        <taxon>Chlorophyceae</taxon>
        <taxon>CS clade</taxon>
        <taxon>Chlamydomonadales</taxon>
        <taxon>Haematococcaceae</taxon>
        <taxon>Haematococcus</taxon>
    </lineage>
</organism>
<sequence>MANTARAVSRAFPGVVTAVFLPSCFACHGNSSCMCAGHHHLRDGGAAHGGGHTPGCVLQAQAAESAGNPPCQG</sequence>
<reference evidence="2 3" key="1">
    <citation type="submission" date="2020-02" db="EMBL/GenBank/DDBJ databases">
        <title>Draft genome sequence of Haematococcus lacustris strain NIES-144.</title>
        <authorList>
            <person name="Morimoto D."/>
            <person name="Nakagawa S."/>
            <person name="Yoshida T."/>
            <person name="Sawayama S."/>
        </authorList>
    </citation>
    <scope>NUCLEOTIDE SEQUENCE [LARGE SCALE GENOMIC DNA]</scope>
    <source>
        <strain evidence="2 3">NIES-144</strain>
    </source>
</reference>
<dbReference type="Proteomes" id="UP000485058">
    <property type="component" value="Unassembled WGS sequence"/>
</dbReference>
<evidence type="ECO:0000256" key="1">
    <source>
        <dbReference type="SAM" id="SignalP"/>
    </source>
</evidence>
<evidence type="ECO:0000313" key="3">
    <source>
        <dbReference type="Proteomes" id="UP000485058"/>
    </source>
</evidence>
<evidence type="ECO:0000313" key="2">
    <source>
        <dbReference type="EMBL" id="GFH10829.1"/>
    </source>
</evidence>
<name>A0A699YWF3_HAELA</name>
<feature type="chain" id="PRO_5025576351" description="Secreted protein" evidence="1">
    <location>
        <begin position="27"/>
        <end position="73"/>
    </location>
</feature>
<feature type="signal peptide" evidence="1">
    <location>
        <begin position="1"/>
        <end position="26"/>
    </location>
</feature>
<gene>
    <name evidence="2" type="ORF">HaLaN_06217</name>
</gene>
<protein>
    <recommendedName>
        <fullName evidence="4">Secreted protein</fullName>
    </recommendedName>
</protein>
<proteinExistence type="predicted"/>
<keyword evidence="1" id="KW-0732">Signal</keyword>
<dbReference type="EMBL" id="BLLF01000351">
    <property type="protein sequence ID" value="GFH10829.1"/>
    <property type="molecule type" value="Genomic_DNA"/>
</dbReference>
<keyword evidence="3" id="KW-1185">Reference proteome</keyword>